<feature type="region of interest" description="Disordered" evidence="11">
    <location>
        <begin position="1267"/>
        <end position="1299"/>
    </location>
</feature>
<evidence type="ECO:0000256" key="5">
    <source>
        <dbReference type="ARBA" id="ARBA00023054"/>
    </source>
</evidence>
<gene>
    <name evidence="15" type="ORF">WJX75_007382</name>
</gene>
<feature type="compositionally biased region" description="Low complexity" evidence="11">
    <location>
        <begin position="1024"/>
        <end position="1055"/>
    </location>
</feature>
<evidence type="ECO:0000256" key="3">
    <source>
        <dbReference type="ARBA" id="ARBA00022771"/>
    </source>
</evidence>
<feature type="domain" description="Bromo" evidence="12">
    <location>
        <begin position="2169"/>
        <end position="2239"/>
    </location>
</feature>
<dbReference type="SUPFAM" id="SSF47370">
    <property type="entry name" value="Bromodomain"/>
    <property type="match status" value="3"/>
</dbReference>
<comment type="subcellular location">
    <subcellularLocation>
        <location evidence="1">Nucleus</location>
    </subcellularLocation>
</comment>
<feature type="region of interest" description="Disordered" evidence="11">
    <location>
        <begin position="1881"/>
        <end position="1927"/>
    </location>
</feature>
<dbReference type="SMART" id="SM00571">
    <property type="entry name" value="DDT"/>
    <property type="match status" value="1"/>
</dbReference>
<dbReference type="PRINTS" id="PR00503">
    <property type="entry name" value="BROMODOMAIN"/>
</dbReference>
<evidence type="ECO:0000256" key="10">
    <source>
        <dbReference type="SAM" id="Coils"/>
    </source>
</evidence>
<feature type="region of interest" description="Disordered" evidence="11">
    <location>
        <begin position="2257"/>
        <end position="2289"/>
    </location>
</feature>
<evidence type="ECO:0000256" key="1">
    <source>
        <dbReference type="ARBA" id="ARBA00004123"/>
    </source>
</evidence>
<sequence>MECKASGVLDTTKDESAFASLQERLCCISGEHVVPLKQLEIVLLGPSYTPNTKGAELRLVQQLEEPDTAQRKDESSSWKVRHEGMPLRGKGAADLPATVRAVTESGCSGADVIGFWTALGFQRRYSMVKQGFSVTCHLDDLFVQVTVFRVYKEGKSLLPGWTRQDCLVKLTGCINTSICQAEWGARWVKTALRMPKKNFTTPILPKGPKRGPGRPRNSELLARFANSHRPSGAPQLLPDLAPKPASAGRKRGRGRARMSDSPRTPAVKRPPVERVSRLRVASGPSTRGGGSARGRGRGRRSRSAKRGSDNDDEDDDDMDDLLESDGGDSGPENLSDLADAPASQVSDPFPSDGEQEVKGEEVSEGADDEAGAPEEAVLEEEEALEPEEEEAAQPTEAKTAAQLPPDQVIPPEIILERPGGAAPVTAQTDALGDAVAAYLILRAFSWQLRLSPVAFEEFAAALFATHPTPLMDEVHVSLLRALAEDETRAERAQHALDLALLDAVTWPDYLWDFLRIAHDPSGHLSSALSQPSPQPPQQAPVPPAGQGKTAPGAMPEQPEAAPEVGGANVEEATETHHLHALGQGRRRFDNREAPSDIRALMQRGPFSRKRCLEYYSLPATIKAQILSVLTGYLLDVRSVRQEIDRREMCGYWVSGAQGEGGAFAMRSAEERAQRAAAASDDEGKEIGVEADGNTDNCCLCNQGGSLLCCDGCPASYHLRCIGEQAKSLPEGEWLCPECALGGRGESAGLRVPRAGLDQSRRPCWLALGALFCSARPERAGSGADAVELADGVPVPVARLISADALERASFLKRVKREEKYQSSSLQALLKPPPTEKRATTSAEGYLNRYRNGWAASSAATKAYVDETIRRRGKPVGGKPAIPLAELPVPMPISRFLWPFGQGKGARPTEKCGVCVHCTRPALRKGCLNPIVRSDNPNEAPELQSKLQTLVNYALKAERDLWGVLDGPWDGPDYANHRRAWSLQVRNAMQVETIAQAMLELETHLRRTALKPEWDPLAARAAAAAAARFRSTEQPAPSQPGSSAQPVPAQKAGSEPPSRPGTPGPAAAAPGSDAGGTSGVMTTRRGREKSAVDYREPTMAEILAATAAELHGASSSKPSKDAAEDVGAEFDYERDKRVVENEATKEIAGKGRHWVVNNRGLWARLIGRFRLPQDLAKRAARQGGRKRVPGLVYSGKRPGIAQRLEWRAATQAAQSCPELALQLRALDAAVLWDALRRPAEDGRWAGAEIFARRAAPHGHGWHYLLRGGPPDLPEEEKEVPSTAQAAAPGMQNGTAAPKAAGVPNGLAPAAAQSSAPAAAPAVVQNGVVAPIKAQISNGRPHGPPLTDAQLSALLIANGATPAAARTAVENGIAAKCGKEGEPDSQPAAALTAKSENGRTNEWLALATAAVAATDPAKRAKLGGLAGLVPSAAMYANRLQISGAPGAFPGAPFLPGMHAPGSTEGARWVAEGELPLWLVRTHEEKARREAAILATRAAQEAEREEKEAARAAARAAAAAAADACTLCGAQWGEAADRDELWVACGMCNRWYHGACAGTTQDEIDALGSAEWECPECQMHRAEQRRAQHERQRQKKGGAEAGRRGMRIRAGAGKRCTQNDGAAAVSSPTERKPPRRRVARQEEEEEEVGEEEAEEVEEEGQAAELYCLCRQPDDPAAPRDFVACDKCEQWFHPECVDTTMEEVANMDAWVCPLCSRRRGGLRPPKLPPTAAAAPPDPAKGSKVEETDAVLAGSGRKKKKKHHMEAEAAEAMPPKTRGLPKRWRRSAIDAINSVLALPEAAPFSAPVTDDMAPGYSAVVARPMDLGTLREGLERREYAHPADAYADVRQVWANCRAYNAEGSDIMRICRRLEKLLLAAWKDADLPRKHPKPTADADEASAGPSAVSPPPESARRKGRKAVDATDSIGGPAEGLEPAQAVAALATVRRVARSKAGALFSQPVTEEQAPGYHAVIRRPMDLGTLAERLETGRYKSLGAVAADVALIWTNCREFNSEGSEIAAIAAEAEAALAQRWVKEGLPPLSTLGRASKRARQELPPLKDEEAEDEQPRRKKRRRDEAPEQDASEPLPTFGNKRRRDGLAAREDEAPAEPKTASKRRRAGEESLLAAVAAATAGPPEGKNEKKKKKKKARKVEWPSASAEQLAAAGKVVRAVARGEAGWPFEAPVTDAMAPGYSREIARPMDLGTIAKALKSGNYASLGAVLDDVALMWANCRQYNEPTSDLLPLCNAAEADFARRWEAAGLPTEPSPQPMPDQVPHSAPSSPTEALTGAERRRQRAELLAIAEAADAEAAIAAAAQEQPPTAGRSRNKGPRAAAAAAAEAEASAAGTPGPSERAGGQCQSRRSPAELPAAEAAPAGRRKRGSQEAELNARRSSRGRDSVGLEAGGTAPQSEGAPEGALQGQGSGSRRKGRSAGSELAGSEEGIGKGTEKTGGAVKLKVKLRRK</sequence>
<dbReference type="Gene3D" id="2.40.320.10">
    <property type="entry name" value="Hypothetical Protein Pfu-838710-001"/>
    <property type="match status" value="1"/>
</dbReference>
<dbReference type="InterPro" id="IPR036427">
    <property type="entry name" value="Bromodomain-like_sf"/>
</dbReference>
<feature type="domain" description="PHD-type" evidence="13">
    <location>
        <begin position="694"/>
        <end position="741"/>
    </location>
</feature>
<comment type="caution">
    <text evidence="15">The sequence shown here is derived from an EMBL/GenBank/DDBJ whole genome shotgun (WGS) entry which is preliminary data.</text>
</comment>
<dbReference type="InterPro" id="IPR018501">
    <property type="entry name" value="DDT_dom"/>
</dbReference>
<dbReference type="PROSITE" id="PS50827">
    <property type="entry name" value="DDT"/>
    <property type="match status" value="1"/>
</dbReference>
<feature type="domain" description="Bromo" evidence="12">
    <location>
        <begin position="1791"/>
        <end position="1861"/>
    </location>
</feature>
<feature type="compositionally biased region" description="Acidic residues" evidence="11">
    <location>
        <begin position="310"/>
        <end position="326"/>
    </location>
</feature>
<feature type="region of interest" description="Disordered" evidence="11">
    <location>
        <begin position="1719"/>
        <end position="1776"/>
    </location>
</feature>
<keyword evidence="6 8" id="KW-0103">Bromodomain</keyword>
<dbReference type="PROSITE" id="PS50016">
    <property type="entry name" value="ZF_PHD_2"/>
    <property type="match status" value="3"/>
</dbReference>
<dbReference type="PROSITE" id="PS01359">
    <property type="entry name" value="ZF_PHD_1"/>
    <property type="match status" value="2"/>
</dbReference>
<evidence type="ECO:0008006" key="17">
    <source>
        <dbReference type="Google" id="ProtNLM"/>
    </source>
</evidence>
<dbReference type="Gene3D" id="1.20.920.10">
    <property type="entry name" value="Bromodomain-like"/>
    <property type="match status" value="3"/>
</dbReference>
<proteinExistence type="predicted"/>
<keyword evidence="3 9" id="KW-0863">Zinc-finger</keyword>
<reference evidence="15 16" key="1">
    <citation type="journal article" date="2024" name="Nat. Commun.">
        <title>Phylogenomics reveals the evolutionary origins of lichenization in chlorophyte algae.</title>
        <authorList>
            <person name="Puginier C."/>
            <person name="Libourel C."/>
            <person name="Otte J."/>
            <person name="Skaloud P."/>
            <person name="Haon M."/>
            <person name="Grisel S."/>
            <person name="Petersen M."/>
            <person name="Berrin J.G."/>
            <person name="Delaux P.M."/>
            <person name="Dal Grande F."/>
            <person name="Keller J."/>
        </authorList>
    </citation>
    <scope>NUCLEOTIDE SEQUENCE [LARGE SCALE GENOMIC DNA]</scope>
    <source>
        <strain evidence="15 16">SAG 216-7</strain>
    </source>
</reference>
<feature type="region of interest" description="Disordered" evidence="11">
    <location>
        <begin position="228"/>
        <end position="406"/>
    </location>
</feature>
<accession>A0ABR2Z1A4</accession>
<evidence type="ECO:0000259" key="12">
    <source>
        <dbReference type="PROSITE" id="PS50014"/>
    </source>
</evidence>
<keyword evidence="4" id="KW-0862">Zinc</keyword>
<feature type="compositionally biased region" description="Acidic residues" evidence="11">
    <location>
        <begin position="362"/>
        <end position="391"/>
    </location>
</feature>
<evidence type="ECO:0000256" key="4">
    <source>
        <dbReference type="ARBA" id="ARBA00022833"/>
    </source>
</evidence>
<dbReference type="Gene3D" id="3.30.40.10">
    <property type="entry name" value="Zinc/RING finger domain, C3HC4 (zinc finger)"/>
    <property type="match status" value="3"/>
</dbReference>
<feature type="domain" description="DDT" evidence="14">
    <location>
        <begin position="428"/>
        <end position="488"/>
    </location>
</feature>
<dbReference type="SUPFAM" id="SSF57903">
    <property type="entry name" value="FYVE/PHD zinc finger"/>
    <property type="match status" value="3"/>
</dbReference>
<feature type="domain" description="PHD-type" evidence="13">
    <location>
        <begin position="1661"/>
        <end position="1714"/>
    </location>
</feature>
<keyword evidence="2" id="KW-0479">Metal-binding</keyword>
<feature type="compositionally biased region" description="Acidic residues" evidence="11">
    <location>
        <begin position="1639"/>
        <end position="1655"/>
    </location>
</feature>
<evidence type="ECO:0000256" key="2">
    <source>
        <dbReference type="ARBA" id="ARBA00022723"/>
    </source>
</evidence>
<dbReference type="InterPro" id="IPR001965">
    <property type="entry name" value="Znf_PHD"/>
</dbReference>
<dbReference type="InterPro" id="IPR011011">
    <property type="entry name" value="Znf_FYVE_PHD"/>
</dbReference>
<feature type="region of interest" description="Disordered" evidence="11">
    <location>
        <begin position="198"/>
        <end position="217"/>
    </location>
</feature>
<feature type="region of interest" description="Disordered" evidence="11">
    <location>
        <begin position="1607"/>
        <end position="1655"/>
    </location>
</feature>
<feature type="region of interest" description="Disordered" evidence="11">
    <location>
        <begin position="524"/>
        <end position="567"/>
    </location>
</feature>
<feature type="compositionally biased region" description="Low complexity" evidence="11">
    <location>
        <begin position="392"/>
        <end position="401"/>
    </location>
</feature>
<evidence type="ECO:0000313" key="16">
    <source>
        <dbReference type="Proteomes" id="UP001491310"/>
    </source>
</evidence>
<dbReference type="CDD" id="cd15517">
    <property type="entry name" value="PHD_TCF19_like"/>
    <property type="match status" value="1"/>
</dbReference>
<feature type="coiled-coil region" evidence="10">
    <location>
        <begin position="1492"/>
        <end position="1519"/>
    </location>
</feature>
<dbReference type="EMBL" id="JALJOT010000002">
    <property type="protein sequence ID" value="KAK9917708.1"/>
    <property type="molecule type" value="Genomic_DNA"/>
</dbReference>
<feature type="compositionally biased region" description="Low complexity" evidence="11">
    <location>
        <begin position="2362"/>
        <end position="2372"/>
    </location>
</feature>
<dbReference type="InterPro" id="IPR001487">
    <property type="entry name" value="Bromodomain"/>
</dbReference>
<feature type="compositionally biased region" description="Basic and acidic residues" evidence="11">
    <location>
        <begin position="2047"/>
        <end position="2056"/>
    </location>
</feature>
<feature type="region of interest" description="Disordered" evidence="11">
    <location>
        <begin position="2036"/>
        <end position="2151"/>
    </location>
</feature>
<feature type="compositionally biased region" description="Basic and acidic residues" evidence="11">
    <location>
        <begin position="1582"/>
        <end position="1600"/>
    </location>
</feature>
<dbReference type="InterPro" id="IPR019787">
    <property type="entry name" value="Znf_PHD-finger"/>
</dbReference>
<dbReference type="PROSITE" id="PS50014">
    <property type="entry name" value="BROMODOMAIN_2"/>
    <property type="match status" value="3"/>
</dbReference>
<feature type="compositionally biased region" description="Basic residues" evidence="11">
    <location>
        <begin position="2137"/>
        <end position="2146"/>
    </location>
</feature>
<dbReference type="CDD" id="cd04369">
    <property type="entry name" value="Bromodomain"/>
    <property type="match status" value="3"/>
</dbReference>
<keyword evidence="5 10" id="KW-0175">Coiled coil</keyword>
<feature type="region of interest" description="Disordered" evidence="11">
    <location>
        <begin position="1582"/>
        <end position="1601"/>
    </location>
</feature>
<evidence type="ECO:0000256" key="6">
    <source>
        <dbReference type="ARBA" id="ARBA00023117"/>
    </source>
</evidence>
<protein>
    <recommendedName>
        <fullName evidence="17">PHD-type domain-containing protein</fullName>
    </recommendedName>
</protein>
<feature type="region of interest" description="Disordered" evidence="11">
    <location>
        <begin position="1024"/>
        <end position="1094"/>
    </location>
</feature>
<feature type="region of interest" description="Disordered" evidence="11">
    <location>
        <begin position="2309"/>
        <end position="2460"/>
    </location>
</feature>
<dbReference type="SMART" id="SM00249">
    <property type="entry name" value="PHD"/>
    <property type="match status" value="3"/>
</dbReference>
<evidence type="ECO:0000256" key="9">
    <source>
        <dbReference type="PROSITE-ProRule" id="PRU00146"/>
    </source>
</evidence>
<dbReference type="Pfam" id="PF00628">
    <property type="entry name" value="PHD"/>
    <property type="match status" value="3"/>
</dbReference>
<evidence type="ECO:0000313" key="15">
    <source>
        <dbReference type="EMBL" id="KAK9917708.1"/>
    </source>
</evidence>
<feature type="domain" description="PHD-type" evidence="13">
    <location>
        <begin position="1519"/>
        <end position="1577"/>
    </location>
</feature>
<feature type="compositionally biased region" description="Pro residues" evidence="11">
    <location>
        <begin position="532"/>
        <end position="543"/>
    </location>
</feature>
<evidence type="ECO:0000256" key="11">
    <source>
        <dbReference type="SAM" id="MobiDB-lite"/>
    </source>
</evidence>
<dbReference type="PANTHER" id="PTHR45915:SF2">
    <property type="entry name" value="TOUTATIS, ISOFORM E"/>
    <property type="match status" value="1"/>
</dbReference>
<evidence type="ECO:0000256" key="8">
    <source>
        <dbReference type="PROSITE-ProRule" id="PRU00035"/>
    </source>
</evidence>
<feature type="domain" description="Bromo" evidence="12">
    <location>
        <begin position="1945"/>
        <end position="2015"/>
    </location>
</feature>
<dbReference type="Proteomes" id="UP001491310">
    <property type="component" value="Unassembled WGS sequence"/>
</dbReference>
<name>A0ABR2Z1A4_9CHLO</name>
<keyword evidence="16" id="KW-1185">Reference proteome</keyword>
<dbReference type="InterPro" id="IPR019786">
    <property type="entry name" value="Zinc_finger_PHD-type_CS"/>
</dbReference>
<evidence type="ECO:0000259" key="13">
    <source>
        <dbReference type="PROSITE" id="PS50016"/>
    </source>
</evidence>
<feature type="compositionally biased region" description="Basic and acidic residues" evidence="11">
    <location>
        <begin position="2378"/>
        <end position="2396"/>
    </location>
</feature>
<evidence type="ECO:0000256" key="7">
    <source>
        <dbReference type="ARBA" id="ARBA00023242"/>
    </source>
</evidence>
<dbReference type="InterPro" id="IPR013083">
    <property type="entry name" value="Znf_RING/FYVE/PHD"/>
</dbReference>
<organism evidence="15 16">
    <name type="scientific">Coccomyxa subellipsoidea</name>
    <dbReference type="NCBI Taxonomy" id="248742"/>
    <lineage>
        <taxon>Eukaryota</taxon>
        <taxon>Viridiplantae</taxon>
        <taxon>Chlorophyta</taxon>
        <taxon>core chlorophytes</taxon>
        <taxon>Trebouxiophyceae</taxon>
        <taxon>Trebouxiophyceae incertae sedis</taxon>
        <taxon>Coccomyxaceae</taxon>
        <taxon>Coccomyxa</taxon>
    </lineage>
</organism>
<feature type="compositionally biased region" description="Low complexity" evidence="11">
    <location>
        <begin position="2118"/>
        <end position="2133"/>
    </location>
</feature>
<feature type="compositionally biased region" description="Low complexity" evidence="11">
    <location>
        <begin position="2329"/>
        <end position="2342"/>
    </location>
</feature>
<dbReference type="Pfam" id="PF00439">
    <property type="entry name" value="Bromodomain"/>
    <property type="match status" value="3"/>
</dbReference>
<dbReference type="PANTHER" id="PTHR45915">
    <property type="entry name" value="TRANSCRIPTION INTERMEDIARY FACTOR"/>
    <property type="match status" value="1"/>
</dbReference>
<evidence type="ECO:0000259" key="14">
    <source>
        <dbReference type="PROSITE" id="PS50827"/>
    </source>
</evidence>
<dbReference type="SMART" id="SM00297">
    <property type="entry name" value="BROMO"/>
    <property type="match status" value="3"/>
</dbReference>
<feature type="compositionally biased region" description="Basic residues" evidence="11">
    <location>
        <begin position="294"/>
        <end position="305"/>
    </location>
</feature>
<dbReference type="Pfam" id="PF02791">
    <property type="entry name" value="DDT"/>
    <property type="match status" value="1"/>
</dbReference>
<keyword evidence="7" id="KW-0539">Nucleus</keyword>
<dbReference type="CDD" id="cd15532">
    <property type="entry name" value="PHD2_CHD_II"/>
    <property type="match status" value="1"/>
</dbReference>